<proteinExistence type="inferred from homology"/>
<evidence type="ECO:0000256" key="3">
    <source>
        <dbReference type="ARBA" id="ARBA00022561"/>
    </source>
</evidence>
<dbReference type="GO" id="GO:0075521">
    <property type="term" value="P:microtubule-dependent intracellular transport of viral material towards nucleus"/>
    <property type="evidence" value="ECO:0007669"/>
    <property type="project" value="UniProtKB-UniRule"/>
</dbReference>
<evidence type="ECO:0000313" key="16">
    <source>
        <dbReference type="EMBL" id="AFV27101.1"/>
    </source>
</evidence>
<dbReference type="EMBL" id="JX413105">
    <property type="protein sequence ID" value="AFV27101.1"/>
    <property type="molecule type" value="Genomic_DNA"/>
</dbReference>
<evidence type="ECO:0000256" key="8">
    <source>
        <dbReference type="ARBA" id="ARBA00022921"/>
    </source>
</evidence>
<comment type="subunit">
    <text evidence="15">Interacts with major capsid protein L1. Interacts with E2; this interaction inhibits E2 transcriptional activity but not the DNA replication function E2. Interacts with host HSPA8; this interaction is required for L2 nuclear translocation. Interacts with host importins KPNB2 and KPNB3. Forms a complex with importin alpha2-beta1 heterodimers via interaction with the importin alpha2 adapter. Interacts with host DYNLT1; this interaction is essential for virus intracellular transport during entry. Interacts (via C-terminus) with host retromer subunits VPS35 AND VPS29.</text>
</comment>
<keyword evidence="8 15" id="KW-0426">Late protein</keyword>
<comment type="PTM">
    <text evidence="15">Highly phosphorylated.</text>
</comment>
<accession>K4MNE6</accession>
<name>K4MNE6_9PAPI</name>
<evidence type="ECO:0000256" key="10">
    <source>
        <dbReference type="ARBA" id="ARBA00023046"/>
    </source>
</evidence>
<evidence type="ECO:0000256" key="7">
    <source>
        <dbReference type="ARBA" id="ARBA00022844"/>
    </source>
</evidence>
<evidence type="ECO:0000256" key="5">
    <source>
        <dbReference type="ARBA" id="ARBA00022581"/>
    </source>
</evidence>
<dbReference type="Pfam" id="PF00513">
    <property type="entry name" value="Late_protein_L2"/>
    <property type="match status" value="1"/>
</dbReference>
<organism evidence="16 17">
    <name type="scientific">Human papillomavirus 169</name>
    <dbReference type="NCBI Taxonomy" id="1315260"/>
    <lineage>
        <taxon>Viruses</taxon>
        <taxon>Monodnaviria</taxon>
        <taxon>Shotokuvirae</taxon>
        <taxon>Cossaviricota</taxon>
        <taxon>Papovaviricetes</taxon>
        <taxon>Zurhausenvirales</taxon>
        <taxon>Papillomaviridae</taxon>
        <taxon>Firstpapillomavirinae</taxon>
        <taxon>Gammapapillomavirus</taxon>
        <taxon>Gammapapillomavirus 11</taxon>
    </lineage>
</organism>
<comment type="subcellular location">
    <subcellularLocation>
        <location evidence="15">Virion</location>
    </subcellularLocation>
    <subcellularLocation>
        <location evidence="15">Host nucleus</location>
    </subcellularLocation>
</comment>
<dbReference type="GO" id="GO:0042025">
    <property type="term" value="C:host cell nucleus"/>
    <property type="evidence" value="ECO:0007669"/>
    <property type="project" value="UniProtKB-SubCell"/>
</dbReference>
<dbReference type="GO" id="GO:0046718">
    <property type="term" value="P:symbiont entry into host cell"/>
    <property type="evidence" value="ECO:0007669"/>
    <property type="project" value="UniProtKB-KW"/>
</dbReference>
<feature type="disulfide bond" evidence="15">
    <location>
        <begin position="19"/>
        <end position="25"/>
    </location>
</feature>
<comment type="similarity">
    <text evidence="15">Belongs to the papillomaviridae L2 protein family.</text>
</comment>
<comment type="function">
    <text evidence="15">Minor protein of the capsid that localizes along the inner surface of the virion, within the central cavities beneath the L1 pentamers. Plays a role in capsid stabilization through interaction with the major capsid protein L1. Once the virion enters the host cell, L2 escorts the genomic DNA into the nucleus by promoting escape from the endosomal compartments and traffic through the host Golgi network. Mechanistically, the C-terminus of L2 possesses a cell-penetrating peptide that protudes from the host endosome, interacts with host cytoplasmic retromer cargo and thereby mediates the capsid delivery to the host trans-Golgi network. Plays a role through its interaction with host dynein in the intracellular microtubule-dependent transport of viral capsid toward the nucleus. Mediates the viral genome import into the nucleus through binding to host importins. Once within the nucleus, L2 localizes viral genomes to host PML bodies in order to activate early gene expression for establishment of infection. Later on, promotes late gene expression by interacting with the viral E2 protein and by inhibiting its transcriptional activation functions. During virion assembly, encapsidates the genome by direct interaction with the viral DNA.</text>
</comment>
<evidence type="ECO:0000256" key="15">
    <source>
        <dbReference type="HAMAP-Rule" id="MF_04003"/>
    </source>
</evidence>
<keyword evidence="3 15" id="KW-0167">Capsid protein</keyword>
<keyword evidence="6" id="KW-1040">Host Golgi apparatus</keyword>
<evidence type="ECO:0000256" key="1">
    <source>
        <dbReference type="ARBA" id="ARBA00022524"/>
    </source>
</evidence>
<dbReference type="InterPro" id="IPR000784">
    <property type="entry name" value="Late_L2"/>
</dbReference>
<dbReference type="GO" id="GO:0019028">
    <property type="term" value="C:viral capsid"/>
    <property type="evidence" value="ECO:0007669"/>
    <property type="project" value="UniProtKB-UniRule"/>
</dbReference>
<protein>
    <recommendedName>
        <fullName evidence="15">Minor capsid protein L2</fullName>
    </recommendedName>
</protein>
<keyword evidence="1 15" id="KW-1163">Viral penetration into host nucleus</keyword>
<keyword evidence="5 15" id="KW-0945">Host-virus interaction</keyword>
<evidence type="ECO:0000256" key="9">
    <source>
        <dbReference type="ARBA" id="ARBA00022952"/>
    </source>
</evidence>
<keyword evidence="11 15" id="KW-1176">Cytoplasmic inwards viral transport</keyword>
<evidence type="ECO:0000256" key="11">
    <source>
        <dbReference type="ARBA" id="ARBA00023120"/>
    </source>
</evidence>
<keyword evidence="12 15" id="KW-0238">DNA-binding</keyword>
<gene>
    <name evidence="15 16" type="primary">L2</name>
</gene>
<evidence type="ECO:0000256" key="6">
    <source>
        <dbReference type="ARBA" id="ARBA00022812"/>
    </source>
</evidence>
<evidence type="ECO:0000256" key="13">
    <source>
        <dbReference type="ARBA" id="ARBA00023157"/>
    </source>
</evidence>
<evidence type="ECO:0000256" key="2">
    <source>
        <dbReference type="ARBA" id="ARBA00022553"/>
    </source>
</evidence>
<evidence type="ECO:0000256" key="12">
    <source>
        <dbReference type="ARBA" id="ARBA00023125"/>
    </source>
</evidence>
<keyword evidence="13 15" id="KW-1015">Disulfide bond</keyword>
<keyword evidence="9 15" id="KW-1177">Microtubular inwards viral transport</keyword>
<dbReference type="GO" id="GO:0003677">
    <property type="term" value="F:DNA binding"/>
    <property type="evidence" value="ECO:0007669"/>
    <property type="project" value="UniProtKB-UniRule"/>
</dbReference>
<sequence length="496" mass="53886">MLRAPRTKRASVQDIYKSCVQGGDCPEDVKNKVEGTTWADTLLKAFSSIIYLGHLGIGTGRGSGGSYGYRPFGASGTRPVETNIAPPRPTVPSVDVIGPAEVLPISPEAPAIVPLSEGIPETGIIDTPGGGPGLDSTPITVTTSIDPTSEVVGAGEYPTVISENSEVAVIDVQTPPPPAKKILLDPSITNEQNPVITRASHTDSDINVFVNPLFDGYNVGNPEYIELEQINRMHEFEIESPPQESTPVTTRMATRARDLYNRYVQQVPTRRADIVGLTLRPSVSQFENPAFDAEVRNLFEEDVEAFSKNADSQVTPRLSATPSGTVRASRLVRKPGMTTRSGLDIGQRVHLYYDISPIPKETIEMQQLGEASGESTLVDELAVSSIVNPFEEAIGDADIDLLDTLEEDFSRSQIILTAGGYELDDIEVPTIPPGLTFDIIHDSYISRNTINIGNNAAINIPSVIIPVGPSSSVDIFYYDYDLHPSLKRRKRKRNMF</sequence>
<keyword evidence="2 15" id="KW-0597">Phosphoprotein</keyword>
<dbReference type="GO" id="GO:0043657">
    <property type="term" value="C:host cell"/>
    <property type="evidence" value="ECO:0007669"/>
    <property type="project" value="GOC"/>
</dbReference>
<comment type="caution">
    <text evidence="15">Lacks conserved residue(s) required for the propagation of feature annotation.</text>
</comment>
<dbReference type="HAMAP" id="MF_04003">
    <property type="entry name" value="PPV_L2"/>
    <property type="match status" value="1"/>
</dbReference>
<dbReference type="GO" id="GO:0075732">
    <property type="term" value="P:viral penetration into host nucleus"/>
    <property type="evidence" value="ECO:0007669"/>
    <property type="project" value="UniProtKB-KW"/>
</dbReference>
<evidence type="ECO:0000256" key="4">
    <source>
        <dbReference type="ARBA" id="ARBA00022562"/>
    </source>
</evidence>
<keyword evidence="14 15" id="KW-1160">Virus entry into host cell</keyword>
<keyword evidence="4 15" id="KW-1048">Host nucleus</keyword>
<reference evidence="16 17" key="1">
    <citation type="journal article" date="2012" name="J. Virol.">
        <title>Nine complete genome sequences of cutaneous human papillomavirus genotypes isolated from healthy skin of individuals living in rural he nan province, china.</title>
        <authorList>
            <person name="Li J."/>
            <person name="Cai H."/>
            <person name="Xu Z."/>
            <person name="Wang Q."/>
            <person name="Hang D."/>
            <person name="Shen N."/>
            <person name="Liu M."/>
            <person name="Zhang C."/>
            <person name="Abliz A."/>
            <person name="Ke Y."/>
        </authorList>
    </citation>
    <scope>NUCLEOTIDE SEQUENCE [LARGE SCALE GENOMIC DNA]</scope>
    <source>
        <strain evidence="16">KC6</strain>
    </source>
</reference>
<keyword evidence="7 15" id="KW-0946">Virion</keyword>
<dbReference type="GO" id="GO:0005198">
    <property type="term" value="F:structural molecule activity"/>
    <property type="evidence" value="ECO:0007669"/>
    <property type="project" value="UniProtKB-UniRule"/>
</dbReference>
<evidence type="ECO:0000256" key="14">
    <source>
        <dbReference type="ARBA" id="ARBA00023296"/>
    </source>
</evidence>
<evidence type="ECO:0000313" key="17">
    <source>
        <dbReference type="Proteomes" id="UP000145352"/>
    </source>
</evidence>
<dbReference type="Proteomes" id="UP000145352">
    <property type="component" value="Segment"/>
</dbReference>
<keyword evidence="10" id="KW-1039">Host endosome</keyword>